<evidence type="ECO:0000256" key="3">
    <source>
        <dbReference type="ARBA" id="ARBA00022989"/>
    </source>
</evidence>
<keyword evidence="4 5" id="KW-0472">Membrane</keyword>
<dbReference type="InterPro" id="IPR006480">
    <property type="entry name" value="Phage_holin_4_1"/>
</dbReference>
<comment type="subcellular location">
    <subcellularLocation>
        <location evidence="1">Membrane</location>
        <topology evidence="1">Multi-pass membrane protein</topology>
    </subcellularLocation>
</comment>
<evidence type="ECO:0000313" key="6">
    <source>
        <dbReference type="EMBL" id="HJG87009.1"/>
    </source>
</evidence>
<sequence>MSWAEMKIGILAAVAAAGSILTGWLGGWDIALQTLLVLMAVDCVSGVVVAAVFKRSDKSEGGRLDSGAGFRGLCKKCAELVLVLLAVRLDAFTGGAQYARMAVLIFFIGNEGLSILENLGLMGVPYPAFLKNALEVLLEKGDQGEAEQ</sequence>
<organism evidence="6 7">
    <name type="scientific">Pseudoflavonifractor capillosus</name>
    <dbReference type="NCBI Taxonomy" id="106588"/>
    <lineage>
        <taxon>Bacteria</taxon>
        <taxon>Bacillati</taxon>
        <taxon>Bacillota</taxon>
        <taxon>Clostridia</taxon>
        <taxon>Eubacteriales</taxon>
        <taxon>Oscillospiraceae</taxon>
        <taxon>Pseudoflavonifractor</taxon>
    </lineage>
</organism>
<reference evidence="6" key="2">
    <citation type="submission" date="2021-09" db="EMBL/GenBank/DDBJ databases">
        <authorList>
            <person name="Gilroy R."/>
        </authorList>
    </citation>
    <scope>NUCLEOTIDE SEQUENCE</scope>
    <source>
        <strain evidence="6">CHK179-5677</strain>
    </source>
</reference>
<evidence type="ECO:0000256" key="1">
    <source>
        <dbReference type="ARBA" id="ARBA00004141"/>
    </source>
</evidence>
<reference evidence="6" key="1">
    <citation type="journal article" date="2021" name="PeerJ">
        <title>Extensive microbial diversity within the chicken gut microbiome revealed by metagenomics and culture.</title>
        <authorList>
            <person name="Gilroy R."/>
            <person name="Ravi A."/>
            <person name="Getino M."/>
            <person name="Pursley I."/>
            <person name="Horton D.L."/>
            <person name="Alikhan N.F."/>
            <person name="Baker D."/>
            <person name="Gharbi K."/>
            <person name="Hall N."/>
            <person name="Watson M."/>
            <person name="Adriaenssens E.M."/>
            <person name="Foster-Nyarko E."/>
            <person name="Jarju S."/>
            <person name="Secka A."/>
            <person name="Antonio M."/>
            <person name="Oren A."/>
            <person name="Chaudhuri R.R."/>
            <person name="La Ragione R."/>
            <person name="Hildebrand F."/>
            <person name="Pallen M.J."/>
        </authorList>
    </citation>
    <scope>NUCLEOTIDE SEQUENCE</scope>
    <source>
        <strain evidence="6">CHK179-5677</strain>
    </source>
</reference>
<dbReference type="NCBIfam" id="TIGR01593">
    <property type="entry name" value="holin_tox_secr"/>
    <property type="match status" value="1"/>
</dbReference>
<evidence type="ECO:0000256" key="2">
    <source>
        <dbReference type="ARBA" id="ARBA00022692"/>
    </source>
</evidence>
<dbReference type="Pfam" id="PF05105">
    <property type="entry name" value="Phage_holin_4_1"/>
    <property type="match status" value="1"/>
</dbReference>
<protein>
    <submittedName>
        <fullName evidence="6">Phage holin family protein</fullName>
    </submittedName>
</protein>
<feature type="transmembrane region" description="Helical" evidence="5">
    <location>
        <begin position="32"/>
        <end position="53"/>
    </location>
</feature>
<keyword evidence="3 5" id="KW-1133">Transmembrane helix</keyword>
<evidence type="ECO:0000256" key="5">
    <source>
        <dbReference type="SAM" id="Phobius"/>
    </source>
</evidence>
<name>A0A921STA3_9FIRM</name>
<evidence type="ECO:0000256" key="4">
    <source>
        <dbReference type="ARBA" id="ARBA00023136"/>
    </source>
</evidence>
<proteinExistence type="predicted"/>
<dbReference type="RefSeq" id="WP_295368223.1">
    <property type="nucleotide sequence ID" value="NZ_DYUC01000082.1"/>
</dbReference>
<dbReference type="EMBL" id="DYUC01000082">
    <property type="protein sequence ID" value="HJG87009.1"/>
    <property type="molecule type" value="Genomic_DNA"/>
</dbReference>
<comment type="caution">
    <text evidence="6">The sequence shown here is derived from an EMBL/GenBank/DDBJ whole genome shotgun (WGS) entry which is preliminary data.</text>
</comment>
<dbReference type="AlphaFoldDB" id="A0A921STA3"/>
<accession>A0A921STA3</accession>
<dbReference type="Proteomes" id="UP000760668">
    <property type="component" value="Unassembled WGS sequence"/>
</dbReference>
<dbReference type="GO" id="GO:0016020">
    <property type="term" value="C:membrane"/>
    <property type="evidence" value="ECO:0007669"/>
    <property type="project" value="UniProtKB-SubCell"/>
</dbReference>
<keyword evidence="2 5" id="KW-0812">Transmembrane</keyword>
<evidence type="ECO:0000313" key="7">
    <source>
        <dbReference type="Proteomes" id="UP000760668"/>
    </source>
</evidence>
<gene>
    <name evidence="6" type="ORF">K8V01_08320</name>
</gene>